<accession>A0A9J6CZI4</accession>
<evidence type="ECO:0000313" key="1">
    <source>
        <dbReference type="EMBL" id="KAH7964049.1"/>
    </source>
</evidence>
<protein>
    <recommendedName>
        <fullName evidence="3">DDE Tnp4 domain-containing protein</fullName>
    </recommendedName>
</protein>
<organism evidence="1 2">
    <name type="scientific">Rhipicephalus microplus</name>
    <name type="common">Cattle tick</name>
    <name type="synonym">Boophilus microplus</name>
    <dbReference type="NCBI Taxonomy" id="6941"/>
    <lineage>
        <taxon>Eukaryota</taxon>
        <taxon>Metazoa</taxon>
        <taxon>Ecdysozoa</taxon>
        <taxon>Arthropoda</taxon>
        <taxon>Chelicerata</taxon>
        <taxon>Arachnida</taxon>
        <taxon>Acari</taxon>
        <taxon>Parasitiformes</taxon>
        <taxon>Ixodida</taxon>
        <taxon>Ixodoidea</taxon>
        <taxon>Ixodidae</taxon>
        <taxon>Rhipicephalinae</taxon>
        <taxon>Rhipicephalus</taxon>
        <taxon>Boophilus</taxon>
    </lineage>
</organism>
<comment type="caution">
    <text evidence="1">The sequence shown here is derived from an EMBL/GenBank/DDBJ whole genome shotgun (WGS) entry which is preliminary data.</text>
</comment>
<dbReference type="AlphaFoldDB" id="A0A9J6CZI4"/>
<name>A0A9J6CZI4_RHIMP</name>
<evidence type="ECO:0008006" key="3">
    <source>
        <dbReference type="Google" id="ProtNLM"/>
    </source>
</evidence>
<gene>
    <name evidence="1" type="ORF">HPB51_027711</name>
</gene>
<reference evidence="1" key="1">
    <citation type="journal article" date="2020" name="Cell">
        <title>Large-Scale Comparative Analyses of Tick Genomes Elucidate Their Genetic Diversity and Vector Capacities.</title>
        <authorList>
            <consortium name="Tick Genome and Microbiome Consortium (TIGMIC)"/>
            <person name="Jia N."/>
            <person name="Wang J."/>
            <person name="Shi W."/>
            <person name="Du L."/>
            <person name="Sun Y."/>
            <person name="Zhan W."/>
            <person name="Jiang J.F."/>
            <person name="Wang Q."/>
            <person name="Zhang B."/>
            <person name="Ji P."/>
            <person name="Bell-Sakyi L."/>
            <person name="Cui X.M."/>
            <person name="Yuan T.T."/>
            <person name="Jiang B.G."/>
            <person name="Yang W.F."/>
            <person name="Lam T.T."/>
            <person name="Chang Q.C."/>
            <person name="Ding S.J."/>
            <person name="Wang X.J."/>
            <person name="Zhu J.G."/>
            <person name="Ruan X.D."/>
            <person name="Zhao L."/>
            <person name="Wei J.T."/>
            <person name="Ye R.Z."/>
            <person name="Que T.C."/>
            <person name="Du C.H."/>
            <person name="Zhou Y.H."/>
            <person name="Cheng J.X."/>
            <person name="Dai P.F."/>
            <person name="Guo W.B."/>
            <person name="Han X.H."/>
            <person name="Huang E.J."/>
            <person name="Li L.F."/>
            <person name="Wei W."/>
            <person name="Gao Y.C."/>
            <person name="Liu J.Z."/>
            <person name="Shao H.Z."/>
            <person name="Wang X."/>
            <person name="Wang C.C."/>
            <person name="Yang T.C."/>
            <person name="Huo Q.B."/>
            <person name="Li W."/>
            <person name="Chen H.Y."/>
            <person name="Chen S.E."/>
            <person name="Zhou L.G."/>
            <person name="Ni X.B."/>
            <person name="Tian J.H."/>
            <person name="Sheng Y."/>
            <person name="Liu T."/>
            <person name="Pan Y.S."/>
            <person name="Xia L.Y."/>
            <person name="Li J."/>
            <person name="Zhao F."/>
            <person name="Cao W.C."/>
        </authorList>
    </citation>
    <scope>NUCLEOTIDE SEQUENCE</scope>
    <source>
        <strain evidence="1">Rmic-2018</strain>
    </source>
</reference>
<dbReference type="Proteomes" id="UP000821866">
    <property type="component" value="Unassembled WGS sequence"/>
</dbReference>
<evidence type="ECO:0000313" key="2">
    <source>
        <dbReference type="Proteomes" id="UP000821866"/>
    </source>
</evidence>
<sequence>MGANKIVRELDGPYLAGDTMLVSEGILGESGLYSKLQRLARGFLYCIYGDPAYPLGPLLMRPYGGTSLTEQPELFNEGMSTVLQAVEWGLGKERSPLLTLLLLCCLKHAHSLLQLQLLNGQAPFFNAKASFVEGCLSFTLFGL</sequence>
<dbReference type="EMBL" id="JABSTU010004304">
    <property type="protein sequence ID" value="KAH7964049.1"/>
    <property type="molecule type" value="Genomic_DNA"/>
</dbReference>
<keyword evidence="2" id="KW-1185">Reference proteome</keyword>
<proteinExistence type="predicted"/>
<reference evidence="1" key="2">
    <citation type="submission" date="2021-09" db="EMBL/GenBank/DDBJ databases">
        <authorList>
            <person name="Jia N."/>
            <person name="Wang J."/>
            <person name="Shi W."/>
            <person name="Du L."/>
            <person name="Sun Y."/>
            <person name="Zhan W."/>
            <person name="Jiang J."/>
            <person name="Wang Q."/>
            <person name="Zhang B."/>
            <person name="Ji P."/>
            <person name="Sakyi L.B."/>
            <person name="Cui X."/>
            <person name="Yuan T."/>
            <person name="Jiang B."/>
            <person name="Yang W."/>
            <person name="Lam T.T.-Y."/>
            <person name="Chang Q."/>
            <person name="Ding S."/>
            <person name="Wang X."/>
            <person name="Zhu J."/>
            <person name="Ruan X."/>
            <person name="Zhao L."/>
            <person name="Wei J."/>
            <person name="Que T."/>
            <person name="Du C."/>
            <person name="Cheng J."/>
            <person name="Dai P."/>
            <person name="Han X."/>
            <person name="Huang E."/>
            <person name="Gao Y."/>
            <person name="Liu J."/>
            <person name="Shao H."/>
            <person name="Ye R."/>
            <person name="Li L."/>
            <person name="Wei W."/>
            <person name="Wang X."/>
            <person name="Wang C."/>
            <person name="Huo Q."/>
            <person name="Li W."/>
            <person name="Guo W."/>
            <person name="Chen H."/>
            <person name="Chen S."/>
            <person name="Zhou L."/>
            <person name="Zhou L."/>
            <person name="Ni X."/>
            <person name="Tian J."/>
            <person name="Zhou Y."/>
            <person name="Sheng Y."/>
            <person name="Liu T."/>
            <person name="Pan Y."/>
            <person name="Xia L."/>
            <person name="Li J."/>
            <person name="Zhao F."/>
            <person name="Cao W."/>
        </authorList>
    </citation>
    <scope>NUCLEOTIDE SEQUENCE</scope>
    <source>
        <strain evidence="1">Rmic-2018</strain>
        <tissue evidence="1">Larvae</tissue>
    </source>
</reference>